<dbReference type="OrthoDB" id="7205479at2"/>
<dbReference type="AlphaFoldDB" id="A0A146G3L3"/>
<dbReference type="RefSeq" id="WP_075077901.1">
    <property type="nucleotide sequence ID" value="NZ_BDCO01000002.1"/>
</dbReference>
<dbReference type="PANTHER" id="PTHR37309">
    <property type="entry name" value="SLR0284 PROTEIN"/>
    <property type="match status" value="1"/>
</dbReference>
<dbReference type="InterPro" id="IPR007165">
    <property type="entry name" value="Phage_holin_4_2"/>
</dbReference>
<name>A0A146G3L3_TERSA</name>
<dbReference type="Pfam" id="PF04020">
    <property type="entry name" value="Phage_holin_4_2"/>
    <property type="match status" value="1"/>
</dbReference>
<dbReference type="Proteomes" id="UP000076023">
    <property type="component" value="Unassembled WGS sequence"/>
</dbReference>
<dbReference type="InParanoid" id="A0A146G3L3"/>
<keyword evidence="3" id="KW-1185">Reference proteome</keyword>
<keyword evidence="1" id="KW-0812">Transmembrane</keyword>
<sequence>MAAFLLRWLVTTVAVLAAAHVIPGIRYDNWGSLLGASLLLGIINAFVRPVLLLLSIPWIIITMGLFIFVVNALLLMLVAAMVPSFHVDGFWSAFFGAIIVSLVSWLLSSFFRGSDGHIYAITHHSAPAGMKRASARVIK</sequence>
<keyword evidence="1" id="KW-0472">Membrane</keyword>
<keyword evidence="1" id="KW-1133">Transmembrane helix</keyword>
<organism evidence="2 3">
    <name type="scientific">Terrimicrobium sacchariphilum</name>
    <dbReference type="NCBI Taxonomy" id="690879"/>
    <lineage>
        <taxon>Bacteria</taxon>
        <taxon>Pseudomonadati</taxon>
        <taxon>Verrucomicrobiota</taxon>
        <taxon>Terrimicrobiia</taxon>
        <taxon>Terrimicrobiales</taxon>
        <taxon>Terrimicrobiaceae</taxon>
        <taxon>Terrimicrobium</taxon>
    </lineage>
</organism>
<comment type="caution">
    <text evidence="2">The sequence shown here is derived from an EMBL/GenBank/DDBJ whole genome shotgun (WGS) entry which is preliminary data.</text>
</comment>
<evidence type="ECO:0000313" key="2">
    <source>
        <dbReference type="EMBL" id="GAT32042.1"/>
    </source>
</evidence>
<dbReference type="EMBL" id="BDCO01000002">
    <property type="protein sequence ID" value="GAT32042.1"/>
    <property type="molecule type" value="Genomic_DNA"/>
</dbReference>
<evidence type="ECO:0000256" key="1">
    <source>
        <dbReference type="SAM" id="Phobius"/>
    </source>
</evidence>
<dbReference type="PANTHER" id="PTHR37309:SF1">
    <property type="entry name" value="SLR0284 PROTEIN"/>
    <property type="match status" value="1"/>
</dbReference>
<gene>
    <name evidence="2" type="ORF">TSACC_2439</name>
</gene>
<proteinExistence type="predicted"/>
<feature type="transmembrane region" description="Helical" evidence="1">
    <location>
        <begin position="59"/>
        <end position="83"/>
    </location>
</feature>
<accession>A0A146G3L3</accession>
<protein>
    <submittedName>
        <fullName evidence="2">Putative membrane protein</fullName>
    </submittedName>
</protein>
<dbReference type="STRING" id="690879.TSACC_2439"/>
<feature type="transmembrane region" description="Helical" evidence="1">
    <location>
        <begin position="29"/>
        <end position="47"/>
    </location>
</feature>
<feature type="transmembrane region" description="Helical" evidence="1">
    <location>
        <begin position="89"/>
        <end position="107"/>
    </location>
</feature>
<reference evidence="3" key="1">
    <citation type="journal article" date="2017" name="Genome Announc.">
        <title>Draft Genome Sequence of Terrimicrobium sacchariphilum NM-5T, a Facultative Anaerobic Soil Bacterium of the Class Spartobacteria.</title>
        <authorList>
            <person name="Qiu Y.L."/>
            <person name="Tourlousse D.M."/>
            <person name="Matsuura N."/>
            <person name="Ohashi A."/>
            <person name="Sekiguchi Y."/>
        </authorList>
    </citation>
    <scope>NUCLEOTIDE SEQUENCE [LARGE SCALE GENOMIC DNA]</scope>
    <source>
        <strain evidence="3">NM-5</strain>
    </source>
</reference>
<evidence type="ECO:0000313" key="3">
    <source>
        <dbReference type="Proteomes" id="UP000076023"/>
    </source>
</evidence>